<dbReference type="GO" id="GO:0005829">
    <property type="term" value="C:cytosol"/>
    <property type="evidence" value="ECO:0007669"/>
    <property type="project" value="TreeGrafter"/>
</dbReference>
<evidence type="ECO:0000313" key="3">
    <source>
        <dbReference type="EMBL" id="KJJ84627.1"/>
    </source>
</evidence>
<dbReference type="Pfam" id="PF01075">
    <property type="entry name" value="Glyco_transf_9"/>
    <property type="match status" value="1"/>
</dbReference>
<keyword evidence="4" id="KW-1185">Reference proteome</keyword>
<evidence type="ECO:0000313" key="4">
    <source>
        <dbReference type="Proteomes" id="UP000033428"/>
    </source>
</evidence>
<keyword evidence="2 3" id="KW-0808">Transferase</keyword>
<reference evidence="3 4" key="1">
    <citation type="submission" date="2015-02" db="EMBL/GenBank/DDBJ databases">
        <title>Single-cell genomics of uncultivated deep-branching MTB reveals a conserved set of magnetosome genes.</title>
        <authorList>
            <person name="Kolinko S."/>
            <person name="Richter M."/>
            <person name="Glockner F.O."/>
            <person name="Brachmann A."/>
            <person name="Schuler D."/>
        </authorList>
    </citation>
    <scope>NUCLEOTIDE SEQUENCE [LARGE SCALE GENOMIC DNA]</scope>
    <source>
        <strain evidence="3">SKK-01</strain>
    </source>
</reference>
<evidence type="ECO:0000256" key="2">
    <source>
        <dbReference type="ARBA" id="ARBA00022679"/>
    </source>
</evidence>
<organism evidence="3 4">
    <name type="scientific">Candidatus Omnitrophus magneticus</name>
    <dbReference type="NCBI Taxonomy" id="1609969"/>
    <lineage>
        <taxon>Bacteria</taxon>
        <taxon>Pseudomonadati</taxon>
        <taxon>Candidatus Omnitrophota</taxon>
        <taxon>Candidatus Omnitrophus</taxon>
    </lineage>
</organism>
<dbReference type="PANTHER" id="PTHR30160">
    <property type="entry name" value="TETRAACYLDISACCHARIDE 4'-KINASE-RELATED"/>
    <property type="match status" value="1"/>
</dbReference>
<gene>
    <name evidence="3" type="ORF">OMAG_001501</name>
</gene>
<protein>
    <submittedName>
        <fullName evidence="3">Glycosyl transferase family protein</fullName>
    </submittedName>
</protein>
<dbReference type="EMBL" id="JYNY01000317">
    <property type="protein sequence ID" value="KJJ84627.1"/>
    <property type="molecule type" value="Genomic_DNA"/>
</dbReference>
<dbReference type="CDD" id="cd03789">
    <property type="entry name" value="GT9_LPS_heptosyltransferase"/>
    <property type="match status" value="1"/>
</dbReference>
<name>A0A0F0CMX1_9BACT</name>
<dbReference type="GO" id="GO:0008713">
    <property type="term" value="F:ADP-heptose-lipopolysaccharide heptosyltransferase activity"/>
    <property type="evidence" value="ECO:0007669"/>
    <property type="project" value="TreeGrafter"/>
</dbReference>
<keyword evidence="1" id="KW-0328">Glycosyltransferase</keyword>
<dbReference type="AlphaFoldDB" id="A0A0F0CMX1"/>
<accession>A0A0F0CMX1</accession>
<evidence type="ECO:0000256" key="1">
    <source>
        <dbReference type="ARBA" id="ARBA00022676"/>
    </source>
</evidence>
<comment type="caution">
    <text evidence="3">The sequence shown here is derived from an EMBL/GenBank/DDBJ whole genome shotgun (WGS) entry which is preliminary data.</text>
</comment>
<dbReference type="InterPro" id="IPR051199">
    <property type="entry name" value="LPS_LOS_Heptosyltrfase"/>
</dbReference>
<dbReference type="InterPro" id="IPR002201">
    <property type="entry name" value="Glyco_trans_9"/>
</dbReference>
<proteinExistence type="predicted"/>
<dbReference type="Proteomes" id="UP000033428">
    <property type="component" value="Unassembled WGS sequence"/>
</dbReference>
<dbReference type="SUPFAM" id="SSF53756">
    <property type="entry name" value="UDP-Glycosyltransferase/glycogen phosphorylase"/>
    <property type="match status" value="1"/>
</dbReference>
<sequence>MKTPEKKIIKKILIARTDRLGDVVLTIPIIKFFRQKYPSCFISVLVRPYTKDIFQNNPDIDETIIYDKERLRGNIWNTIKFALFLKSKKFDACIAFNPSSRVHLIFFLAGIPIRIGYNRKWGIFLNKRFSDTKHKGLKHESEYNFDLLKQAGFDTRGADITPFIPPCESTRKIVTALLERENITDKIIAIHPGASCPSKMWPLERFAEICDRLEKEKKYKIILVGGKESIELEKP</sequence>
<dbReference type="GO" id="GO:0009244">
    <property type="term" value="P:lipopolysaccharide core region biosynthetic process"/>
    <property type="evidence" value="ECO:0007669"/>
    <property type="project" value="TreeGrafter"/>
</dbReference>
<dbReference type="Gene3D" id="3.40.50.2000">
    <property type="entry name" value="Glycogen Phosphorylase B"/>
    <property type="match status" value="2"/>
</dbReference>